<dbReference type="PROSITE" id="PS50109">
    <property type="entry name" value="HIS_KIN"/>
    <property type="match status" value="1"/>
</dbReference>
<evidence type="ECO:0000256" key="1">
    <source>
        <dbReference type="ARBA" id="ARBA00000085"/>
    </source>
</evidence>
<dbReference type="Gene3D" id="1.10.287.130">
    <property type="match status" value="1"/>
</dbReference>
<evidence type="ECO:0000256" key="3">
    <source>
        <dbReference type="ARBA" id="ARBA00022553"/>
    </source>
</evidence>
<dbReference type="GO" id="GO:0004673">
    <property type="term" value="F:protein histidine kinase activity"/>
    <property type="evidence" value="ECO:0007669"/>
    <property type="project" value="UniProtKB-EC"/>
</dbReference>
<dbReference type="PANTHER" id="PTHR43547:SF2">
    <property type="entry name" value="HYBRID SIGNAL TRANSDUCTION HISTIDINE KINASE C"/>
    <property type="match status" value="1"/>
</dbReference>
<keyword evidence="8" id="KW-1185">Reference proteome</keyword>
<dbReference type="RefSeq" id="WP_055257954.1">
    <property type="nucleotide sequence ID" value="NZ_CABIXL010000002.1"/>
</dbReference>
<dbReference type="Pfam" id="PF02518">
    <property type="entry name" value="HATPase_c"/>
    <property type="match status" value="1"/>
</dbReference>
<dbReference type="InterPro" id="IPR003594">
    <property type="entry name" value="HATPase_dom"/>
</dbReference>
<keyword evidence="7" id="KW-0808">Transferase</keyword>
<evidence type="ECO:0000313" key="8">
    <source>
        <dbReference type="Proteomes" id="UP000095488"/>
    </source>
</evidence>
<keyword evidence="4" id="KW-0418">Kinase</keyword>
<dbReference type="CDD" id="cd00082">
    <property type="entry name" value="HisKA"/>
    <property type="match status" value="1"/>
</dbReference>
<evidence type="ECO:0000256" key="5">
    <source>
        <dbReference type="ARBA" id="ARBA00023012"/>
    </source>
</evidence>
<reference evidence="7 8" key="1">
    <citation type="submission" date="2015-09" db="EMBL/GenBank/DDBJ databases">
        <authorList>
            <consortium name="Pathogen Informatics"/>
        </authorList>
    </citation>
    <scope>NUCLEOTIDE SEQUENCE [LARGE SCALE GENOMIC DNA]</scope>
    <source>
        <strain evidence="7 8">2789STDY5834858</strain>
    </source>
</reference>
<proteinExistence type="predicted"/>
<evidence type="ECO:0000313" key="7">
    <source>
        <dbReference type="EMBL" id="CUN68560.1"/>
    </source>
</evidence>
<dbReference type="InterPro" id="IPR005467">
    <property type="entry name" value="His_kinase_dom"/>
</dbReference>
<dbReference type="SMART" id="SM00387">
    <property type="entry name" value="HATPase_c"/>
    <property type="match status" value="1"/>
</dbReference>
<dbReference type="EC" id="2.7.13.3" evidence="2"/>
<evidence type="ECO:0000256" key="4">
    <source>
        <dbReference type="ARBA" id="ARBA00022777"/>
    </source>
</evidence>
<dbReference type="InterPro" id="IPR003661">
    <property type="entry name" value="HisK_dim/P_dom"/>
</dbReference>
<comment type="caution">
    <text evidence="7">The sequence shown here is derived from an EMBL/GenBank/DDBJ whole genome shotgun (WGS) entry which is preliminary data.</text>
</comment>
<dbReference type="Gene3D" id="3.30.565.10">
    <property type="entry name" value="Histidine kinase-like ATPase, C-terminal domain"/>
    <property type="match status" value="1"/>
</dbReference>
<dbReference type="SMART" id="SM00388">
    <property type="entry name" value="HisKA"/>
    <property type="match status" value="1"/>
</dbReference>
<keyword evidence="5" id="KW-0902">Two-component regulatory system</keyword>
<protein>
    <recommendedName>
        <fullName evidence="2">histidine kinase</fullName>
        <ecNumber evidence="2">2.7.13.3</ecNumber>
    </recommendedName>
</protein>
<dbReference type="Pfam" id="PF00512">
    <property type="entry name" value="HisKA"/>
    <property type="match status" value="1"/>
</dbReference>
<dbReference type="PANTHER" id="PTHR43547">
    <property type="entry name" value="TWO-COMPONENT HISTIDINE KINASE"/>
    <property type="match status" value="1"/>
</dbReference>
<accession>A0ABM9UNS1</accession>
<feature type="domain" description="Histidine kinase" evidence="6">
    <location>
        <begin position="119"/>
        <end position="345"/>
    </location>
</feature>
<dbReference type="InterPro" id="IPR036890">
    <property type="entry name" value="HATPase_C_sf"/>
</dbReference>
<dbReference type="CDD" id="cd00075">
    <property type="entry name" value="HATPase"/>
    <property type="match status" value="1"/>
</dbReference>
<keyword evidence="3" id="KW-0597">Phosphoprotein</keyword>
<dbReference type="InterPro" id="IPR004358">
    <property type="entry name" value="Sig_transdc_His_kin-like_C"/>
</dbReference>
<evidence type="ECO:0000259" key="6">
    <source>
        <dbReference type="PROSITE" id="PS50109"/>
    </source>
</evidence>
<dbReference type="PRINTS" id="PR00344">
    <property type="entry name" value="BCTRLSENSOR"/>
</dbReference>
<gene>
    <name evidence="7" type="primary">phoR_3</name>
    <name evidence="7" type="ORF">ERS852473_00847</name>
</gene>
<dbReference type="Proteomes" id="UP000095488">
    <property type="component" value="Unassembled WGS sequence"/>
</dbReference>
<dbReference type="InterPro" id="IPR036097">
    <property type="entry name" value="HisK_dim/P_sf"/>
</dbReference>
<comment type="catalytic activity">
    <reaction evidence="1">
        <text>ATP + protein L-histidine = ADP + protein N-phospho-L-histidine.</text>
        <dbReference type="EC" id="2.7.13.3"/>
    </reaction>
</comment>
<organism evidence="7 8">
    <name type="scientific">Sarcina ventriculi</name>
    <name type="common">Clostridium ventriculi</name>
    <dbReference type="NCBI Taxonomy" id="1267"/>
    <lineage>
        <taxon>Bacteria</taxon>
        <taxon>Bacillati</taxon>
        <taxon>Bacillota</taxon>
        <taxon>Clostridia</taxon>
        <taxon>Eubacteriales</taxon>
        <taxon>Clostridiaceae</taxon>
        <taxon>Sarcina</taxon>
    </lineage>
</organism>
<dbReference type="SUPFAM" id="SSF47384">
    <property type="entry name" value="Homodimeric domain of signal transducing histidine kinase"/>
    <property type="match status" value="1"/>
</dbReference>
<evidence type="ECO:0000256" key="2">
    <source>
        <dbReference type="ARBA" id="ARBA00012438"/>
    </source>
</evidence>
<dbReference type="SUPFAM" id="SSF55874">
    <property type="entry name" value="ATPase domain of HSP90 chaperone/DNA topoisomerase II/histidine kinase"/>
    <property type="match status" value="1"/>
</dbReference>
<name>A0ABM9UNS1_SARVE</name>
<dbReference type="EMBL" id="CYZR01000002">
    <property type="protein sequence ID" value="CUN68560.1"/>
    <property type="molecule type" value="Genomic_DNA"/>
</dbReference>
<sequence>MDVLREYEFDFYDRSFMEILDDYIFVLDSSGQIYYVNNIVLKELECDLDNISKNNFFEISSFREKDFLRIKNEVISNIYIMLGNTKLCLNNIRVLKKYSEGKEYYMILGKKEKKMFMMDMSHELKTPINIILSTIQLLKKNIDDGNITYNKNINIVSYLDSIKKNSFKILNLVNTIMDINKIEEGYYKVNSEKCEIVSAVEDIVQSVIRYGESKKIEIIFDTNIEEKYVLCDIEKIELILLNLLSNAIKYTNEGGKIQVFLEVFEKSFQLTVRDNGIGIDEKNLDMIFDRFYQGNNHSHLLKKSKGSGVGLFLVKSLIKIQNGTIKCKSKLGEGSEFTFSLPIVKCEEERKVLDSNFNLCINEYFEG</sequence>